<reference evidence="3" key="1">
    <citation type="journal article" date="2019" name="Int. J. Syst. Evol. Microbiol.">
        <title>The Global Catalogue of Microorganisms (GCM) 10K type strain sequencing project: providing services to taxonomists for standard genome sequencing and annotation.</title>
        <authorList>
            <consortium name="The Broad Institute Genomics Platform"/>
            <consortium name="The Broad Institute Genome Sequencing Center for Infectious Disease"/>
            <person name="Wu L."/>
            <person name="Ma J."/>
        </authorList>
    </citation>
    <scope>NUCLEOTIDE SEQUENCE [LARGE SCALE GENOMIC DNA]</scope>
    <source>
        <strain evidence="3">JCM 16703</strain>
    </source>
</reference>
<gene>
    <name evidence="2" type="ORF">GCM10022215_42480</name>
</gene>
<proteinExistence type="predicted"/>
<accession>A0ABP7Y263</accession>
<organism evidence="2 3">
    <name type="scientific">Nocardioides fonticola</name>
    <dbReference type="NCBI Taxonomy" id="450363"/>
    <lineage>
        <taxon>Bacteria</taxon>
        <taxon>Bacillati</taxon>
        <taxon>Actinomycetota</taxon>
        <taxon>Actinomycetes</taxon>
        <taxon>Propionibacteriales</taxon>
        <taxon>Nocardioidaceae</taxon>
        <taxon>Nocardioides</taxon>
    </lineage>
</organism>
<evidence type="ECO:0000313" key="3">
    <source>
        <dbReference type="Proteomes" id="UP001501495"/>
    </source>
</evidence>
<dbReference type="GO" id="GO:0004519">
    <property type="term" value="F:endonuclease activity"/>
    <property type="evidence" value="ECO:0007669"/>
    <property type="project" value="UniProtKB-KW"/>
</dbReference>
<evidence type="ECO:0000313" key="2">
    <source>
        <dbReference type="EMBL" id="GAA4129677.1"/>
    </source>
</evidence>
<name>A0ABP7Y263_9ACTN</name>
<dbReference type="Proteomes" id="UP001501495">
    <property type="component" value="Unassembled WGS sequence"/>
</dbReference>
<keyword evidence="3" id="KW-1185">Reference proteome</keyword>
<keyword evidence="2" id="KW-0378">Hydrolase</keyword>
<dbReference type="InterPro" id="IPR003615">
    <property type="entry name" value="HNH_nuc"/>
</dbReference>
<dbReference type="EMBL" id="BAAAZH010000036">
    <property type="protein sequence ID" value="GAA4129677.1"/>
    <property type="molecule type" value="Genomic_DNA"/>
</dbReference>
<keyword evidence="2" id="KW-0540">Nuclease</keyword>
<feature type="domain" description="HNH nuclease" evidence="1">
    <location>
        <begin position="208"/>
        <end position="257"/>
    </location>
</feature>
<evidence type="ECO:0000259" key="1">
    <source>
        <dbReference type="Pfam" id="PF13391"/>
    </source>
</evidence>
<comment type="caution">
    <text evidence="2">The sequence shown here is derived from an EMBL/GenBank/DDBJ whole genome shotgun (WGS) entry which is preliminary data.</text>
</comment>
<dbReference type="Pfam" id="PF13391">
    <property type="entry name" value="HNH_2"/>
    <property type="match status" value="1"/>
</dbReference>
<sequence length="316" mass="35684">MLGSTPIGTANCKSVRMADLSLELAKRYALMNALGTEFARSAVLTSEWLGRVDFGFGPERIKDVGKGIWNPRSYAGTLTIVSDPYSEYDDGDHGDSLYRYSYERRPRGQDPQGGSNIKLRMAMDLGLPIVMLRKVADGRFVPVMPVYVVKEEPEHRRFLLALDEGLRFLPDPSHLTDDQRRYAERVVRQRLHQPEFRSRVLSAYEIRCAVCDLRKAPLLDAAHITADSVDDGLSVVANGMALCKIHHAAYDENILGISPDYVVHINREILDEVDGPMLRYGLQEMDRRGIWTPRSSSERPDKARLSARFEEFKNAG</sequence>
<protein>
    <submittedName>
        <fullName evidence="2">HNH endonuclease</fullName>
    </submittedName>
</protein>
<keyword evidence="2" id="KW-0255">Endonuclease</keyword>